<dbReference type="Proteomes" id="UP000006898">
    <property type="component" value="Chromosome"/>
</dbReference>
<dbReference type="SUPFAM" id="SSF47413">
    <property type="entry name" value="lambda repressor-like DNA-binding domains"/>
    <property type="match status" value="1"/>
</dbReference>
<sequence>MKIRAVAGNNRKKVFEVTTSTGTLVFPYAKLEPQPTVQDPLERVFVDPELNQEGFTYILMSGLEGTVHLEQVLEYNQDPGYLRDALLYKLTIEAQQRVQASPLSKREIIRRLGTSAAQLYRLLDQTNYRKSIDQLLSLLHVLDCDVDLVVRATRARPGRAA</sequence>
<evidence type="ECO:0000313" key="2">
    <source>
        <dbReference type="Proteomes" id="UP000006898"/>
    </source>
</evidence>
<gene>
    <name evidence="1" type="ORF">DAMO_2864</name>
</gene>
<evidence type="ECO:0000313" key="1">
    <source>
        <dbReference type="EMBL" id="CBE69937.1"/>
    </source>
</evidence>
<protein>
    <submittedName>
        <fullName evidence="1">Uncharacterized protein</fullName>
    </submittedName>
</protein>
<organism evidence="1 2">
    <name type="scientific">Methylomirabilis oxygeniifera</name>
    <dbReference type="NCBI Taxonomy" id="671143"/>
    <lineage>
        <taxon>Bacteria</taxon>
        <taxon>Candidatus Methylomirabilota</taxon>
        <taxon>Candidatus Methylomirabilia</taxon>
        <taxon>Candidatus Methylomirabilales</taxon>
        <taxon>Candidatus Methylomirabilaceae</taxon>
        <taxon>Candidatus Methylomirabilis</taxon>
    </lineage>
</organism>
<dbReference type="Gene3D" id="1.10.260.40">
    <property type="entry name" value="lambda repressor-like DNA-binding domains"/>
    <property type="match status" value="1"/>
</dbReference>
<dbReference type="HOGENOM" id="CLU_1640702_0_0_0"/>
<dbReference type="KEGG" id="mox:DAMO_2864"/>
<accession>D5MLN0</accession>
<proteinExistence type="predicted"/>
<reference evidence="1 2" key="1">
    <citation type="journal article" date="2010" name="Nature">
        <title>Nitrite-driven anaerobic methane oxidation by oxygenic bacteria.</title>
        <authorList>
            <person name="Ettwig K.F."/>
            <person name="Butler M.K."/>
            <person name="Le Paslier D."/>
            <person name="Pelletier E."/>
            <person name="Mangenot S."/>
            <person name="Kuypers M.M.M."/>
            <person name="Schreiber F."/>
            <person name="Dutilh B.E."/>
            <person name="Zedelius J."/>
            <person name="de Beer D."/>
            <person name="Gloerich J."/>
            <person name="Wessels H.J.C.T."/>
            <person name="van Allen T."/>
            <person name="Luesken F."/>
            <person name="Wu M."/>
            <person name="van de Pas-Schoonen K.T."/>
            <person name="Op den Camp H.J.M."/>
            <person name="Janssen-Megens E.M."/>
            <person name="Francoijs K-J."/>
            <person name="Stunnenberg H."/>
            <person name="Weissenbach J."/>
            <person name="Jetten M.S.M."/>
            <person name="Strous M."/>
        </authorList>
    </citation>
    <scope>NUCLEOTIDE SEQUENCE [LARGE SCALE GENOMIC DNA]</scope>
</reference>
<dbReference type="EMBL" id="FP565575">
    <property type="protein sequence ID" value="CBE69937.1"/>
    <property type="molecule type" value="Genomic_DNA"/>
</dbReference>
<dbReference type="InterPro" id="IPR010982">
    <property type="entry name" value="Lambda_DNA-bd_dom_sf"/>
</dbReference>
<dbReference type="AlphaFoldDB" id="D5MLN0"/>
<name>D5MLN0_METO1</name>
<dbReference type="STRING" id="671143.DAMO_2864"/>
<dbReference type="GO" id="GO:0003677">
    <property type="term" value="F:DNA binding"/>
    <property type="evidence" value="ECO:0007669"/>
    <property type="project" value="InterPro"/>
</dbReference>